<evidence type="ECO:0000313" key="3">
    <source>
        <dbReference type="Proteomes" id="UP000015104"/>
    </source>
</evidence>
<accession>T1JT91</accession>
<dbReference type="Proteomes" id="UP000015104">
    <property type="component" value="Unassembled WGS sequence"/>
</dbReference>
<dbReference type="KEGG" id="tut:107359738"/>
<dbReference type="AlphaFoldDB" id="T1JT91"/>
<feature type="chain" id="PRO_5004580607" description="Secreted protein" evidence="1">
    <location>
        <begin position="19"/>
        <end position="101"/>
    </location>
</feature>
<dbReference type="HOGENOM" id="CLU_2309549_0_0_1"/>
<sequence>MRFLVILSLALCIGFAYGASVNRSKRDIQQDMQNIIAEIQKNGIGAVGGKIAEFAKTFQDQIKTWHCPNIGDYLQAIQSGDAGKVAQTLFGSAVCTALHLQ</sequence>
<evidence type="ECO:0000313" key="2">
    <source>
        <dbReference type="EnsemblMetazoa" id="tetur01g13280.1"/>
    </source>
</evidence>
<gene>
    <name evidence="2" type="primary">107359738</name>
</gene>
<dbReference type="EMBL" id="CAEY01000474">
    <property type="status" value="NOT_ANNOTATED_CDS"/>
    <property type="molecule type" value="Genomic_DNA"/>
</dbReference>
<evidence type="ECO:0008006" key="4">
    <source>
        <dbReference type="Google" id="ProtNLM"/>
    </source>
</evidence>
<reference evidence="3" key="1">
    <citation type="submission" date="2011-08" db="EMBL/GenBank/DDBJ databases">
        <authorList>
            <person name="Rombauts S."/>
        </authorList>
    </citation>
    <scope>NUCLEOTIDE SEQUENCE</scope>
    <source>
        <strain evidence="3">London</strain>
    </source>
</reference>
<name>T1JT91_TETUR</name>
<protein>
    <recommendedName>
        <fullName evidence="4">Secreted protein</fullName>
    </recommendedName>
</protein>
<evidence type="ECO:0000256" key="1">
    <source>
        <dbReference type="SAM" id="SignalP"/>
    </source>
</evidence>
<dbReference type="EnsemblMetazoa" id="tetur01g13280.1">
    <property type="protein sequence ID" value="tetur01g13280.1"/>
    <property type="gene ID" value="tetur01g13280"/>
</dbReference>
<keyword evidence="3" id="KW-1185">Reference proteome</keyword>
<proteinExistence type="predicted"/>
<feature type="signal peptide" evidence="1">
    <location>
        <begin position="1"/>
        <end position="18"/>
    </location>
</feature>
<organism evidence="2 3">
    <name type="scientific">Tetranychus urticae</name>
    <name type="common">Two-spotted spider mite</name>
    <dbReference type="NCBI Taxonomy" id="32264"/>
    <lineage>
        <taxon>Eukaryota</taxon>
        <taxon>Metazoa</taxon>
        <taxon>Ecdysozoa</taxon>
        <taxon>Arthropoda</taxon>
        <taxon>Chelicerata</taxon>
        <taxon>Arachnida</taxon>
        <taxon>Acari</taxon>
        <taxon>Acariformes</taxon>
        <taxon>Trombidiformes</taxon>
        <taxon>Prostigmata</taxon>
        <taxon>Eleutherengona</taxon>
        <taxon>Raphignathae</taxon>
        <taxon>Tetranychoidea</taxon>
        <taxon>Tetranychidae</taxon>
        <taxon>Tetranychus</taxon>
    </lineage>
</organism>
<reference evidence="2" key="2">
    <citation type="submission" date="2015-06" db="UniProtKB">
        <authorList>
            <consortium name="EnsemblMetazoa"/>
        </authorList>
    </citation>
    <scope>IDENTIFICATION</scope>
</reference>
<keyword evidence="1" id="KW-0732">Signal</keyword>